<evidence type="ECO:0000256" key="1">
    <source>
        <dbReference type="SAM" id="MobiDB-lite"/>
    </source>
</evidence>
<feature type="region of interest" description="Disordered" evidence="1">
    <location>
        <begin position="57"/>
        <end position="80"/>
    </location>
</feature>
<gene>
    <name evidence="2" type="ORF">QJS04_geneDACA015462</name>
</gene>
<proteinExistence type="predicted"/>
<protein>
    <submittedName>
        <fullName evidence="2">Uncharacterized protein</fullName>
    </submittedName>
</protein>
<comment type="caution">
    <text evidence="2">The sequence shown here is derived from an EMBL/GenBank/DDBJ whole genome shotgun (WGS) entry which is preliminary data.</text>
</comment>
<reference evidence="2" key="1">
    <citation type="journal article" date="2023" name="Nat. Commun.">
        <title>Diploid and tetraploid genomes of Acorus and the evolution of monocots.</title>
        <authorList>
            <person name="Ma L."/>
            <person name="Liu K.W."/>
            <person name="Li Z."/>
            <person name="Hsiao Y.Y."/>
            <person name="Qi Y."/>
            <person name="Fu T."/>
            <person name="Tang G.D."/>
            <person name="Zhang D."/>
            <person name="Sun W.H."/>
            <person name="Liu D.K."/>
            <person name="Li Y."/>
            <person name="Chen G.Z."/>
            <person name="Liu X.D."/>
            <person name="Liao X.Y."/>
            <person name="Jiang Y.T."/>
            <person name="Yu X."/>
            <person name="Hao Y."/>
            <person name="Huang J."/>
            <person name="Zhao X.W."/>
            <person name="Ke S."/>
            <person name="Chen Y.Y."/>
            <person name="Wu W.L."/>
            <person name="Hsu J.L."/>
            <person name="Lin Y.F."/>
            <person name="Huang M.D."/>
            <person name="Li C.Y."/>
            <person name="Huang L."/>
            <person name="Wang Z.W."/>
            <person name="Zhao X."/>
            <person name="Zhong W.Y."/>
            <person name="Peng D.H."/>
            <person name="Ahmad S."/>
            <person name="Lan S."/>
            <person name="Zhang J.S."/>
            <person name="Tsai W.C."/>
            <person name="Van de Peer Y."/>
            <person name="Liu Z.J."/>
        </authorList>
    </citation>
    <scope>NUCLEOTIDE SEQUENCE</scope>
    <source>
        <strain evidence="2">SCP</strain>
    </source>
</reference>
<feature type="compositionally biased region" description="Basic residues" evidence="1">
    <location>
        <begin position="132"/>
        <end position="141"/>
    </location>
</feature>
<evidence type="ECO:0000313" key="3">
    <source>
        <dbReference type="Proteomes" id="UP001179952"/>
    </source>
</evidence>
<keyword evidence="3" id="KW-1185">Reference proteome</keyword>
<name>A0AAV9A6P5_ACOGR</name>
<dbReference type="PANTHER" id="PTHR31903">
    <property type="entry name" value="F12F1.11-RELATED"/>
    <property type="match status" value="1"/>
</dbReference>
<accession>A0AAV9A6P5</accession>
<organism evidence="2 3">
    <name type="scientific">Acorus gramineus</name>
    <name type="common">Dwarf sweet flag</name>
    <dbReference type="NCBI Taxonomy" id="55184"/>
    <lineage>
        <taxon>Eukaryota</taxon>
        <taxon>Viridiplantae</taxon>
        <taxon>Streptophyta</taxon>
        <taxon>Embryophyta</taxon>
        <taxon>Tracheophyta</taxon>
        <taxon>Spermatophyta</taxon>
        <taxon>Magnoliopsida</taxon>
        <taxon>Liliopsida</taxon>
        <taxon>Acoraceae</taxon>
        <taxon>Acorus</taxon>
    </lineage>
</organism>
<dbReference type="AlphaFoldDB" id="A0AAV9A6P5"/>
<feature type="region of interest" description="Disordered" evidence="1">
    <location>
        <begin position="129"/>
        <end position="195"/>
    </location>
</feature>
<dbReference type="EMBL" id="JAUJYN010000012">
    <property type="protein sequence ID" value="KAK1259715.1"/>
    <property type="molecule type" value="Genomic_DNA"/>
</dbReference>
<dbReference type="PANTHER" id="PTHR31903:SF4">
    <property type="entry name" value="OS11G0490300 PROTEIN"/>
    <property type="match status" value="1"/>
</dbReference>
<evidence type="ECO:0000313" key="2">
    <source>
        <dbReference type="EMBL" id="KAK1259715.1"/>
    </source>
</evidence>
<feature type="compositionally biased region" description="Basic and acidic residues" evidence="1">
    <location>
        <begin position="142"/>
        <end position="152"/>
    </location>
</feature>
<reference evidence="2" key="2">
    <citation type="submission" date="2023-06" db="EMBL/GenBank/DDBJ databases">
        <authorList>
            <person name="Ma L."/>
            <person name="Liu K.-W."/>
            <person name="Li Z."/>
            <person name="Hsiao Y.-Y."/>
            <person name="Qi Y."/>
            <person name="Fu T."/>
            <person name="Tang G."/>
            <person name="Zhang D."/>
            <person name="Sun W.-H."/>
            <person name="Liu D.-K."/>
            <person name="Li Y."/>
            <person name="Chen G.-Z."/>
            <person name="Liu X.-D."/>
            <person name="Liao X.-Y."/>
            <person name="Jiang Y.-T."/>
            <person name="Yu X."/>
            <person name="Hao Y."/>
            <person name="Huang J."/>
            <person name="Zhao X.-W."/>
            <person name="Ke S."/>
            <person name="Chen Y.-Y."/>
            <person name="Wu W.-L."/>
            <person name="Hsu J.-L."/>
            <person name="Lin Y.-F."/>
            <person name="Huang M.-D."/>
            <person name="Li C.-Y."/>
            <person name="Huang L."/>
            <person name="Wang Z.-W."/>
            <person name="Zhao X."/>
            <person name="Zhong W.-Y."/>
            <person name="Peng D.-H."/>
            <person name="Ahmad S."/>
            <person name="Lan S."/>
            <person name="Zhang J.-S."/>
            <person name="Tsai W.-C."/>
            <person name="Van De Peer Y."/>
            <person name="Liu Z.-J."/>
        </authorList>
    </citation>
    <scope>NUCLEOTIDE SEQUENCE</scope>
    <source>
        <strain evidence="2">SCP</strain>
        <tissue evidence="2">Leaves</tissue>
    </source>
</reference>
<dbReference type="Proteomes" id="UP001179952">
    <property type="component" value="Unassembled WGS sequence"/>
</dbReference>
<sequence>MKNRKVHPSPSSSSSTPPADAALSVLSLLPAAILALTAALCTGDREVLAYLITQSLKPPPSPAEEKRRCNKKPPAASGGIGGGALHRATFDCGCFCCYTSYWCRWDSSPDRELIHRVIEAFEEHLESSSSKKSVKNRKKDRRTIEKSAEKSKNPLPQSVAENERIADESAAADAEVEEDVRTVSAEEDNNFDDREVTGDRLEAVEAQQHQRKVWPDVMGIFNSRLWGLWSPAV</sequence>